<evidence type="ECO:0000313" key="2">
    <source>
        <dbReference type="EMBL" id="NID12731.1"/>
    </source>
</evidence>
<dbReference type="Proteomes" id="UP000606008">
    <property type="component" value="Unassembled WGS sequence"/>
</dbReference>
<accession>A0ABX0QJT9</accession>
<organism evidence="2 3">
    <name type="scientific">Fibrivirga algicola</name>
    <dbReference type="NCBI Taxonomy" id="2950420"/>
    <lineage>
        <taxon>Bacteria</taxon>
        <taxon>Pseudomonadati</taxon>
        <taxon>Bacteroidota</taxon>
        <taxon>Cytophagia</taxon>
        <taxon>Cytophagales</taxon>
        <taxon>Spirosomataceae</taxon>
        <taxon>Fibrivirga</taxon>
    </lineage>
</organism>
<keyword evidence="1" id="KW-0732">Signal</keyword>
<sequence>MKSNPFFRLFFALLGLVLIFQNCQPTQELQPTDKPSRSARSSVSAGGYTVALVSTTGTNWHYSITNNQNENSGNLNTWNLSLGDCITEADVASIDGFDRLNGKFVKGQTEIAIATVAGKSWIQITGIPALPNGQSFDLSFTLAYAVPTVSVPLSATTSTIDTQGNSSVSGTFNFDIDGPGCPQITGTVYKATCSGAAVTPYANVTVTAAPGLLTAITGVDGSYTLAGISGLTTYTLSVTGTPDNVQSVSPATQTAFSTGVANFTAITGPCGNGCSMSQGFYFAKPNSPWTTVTLGGYTYTYNEARAIWNSSNAKGINDTKKAFLQAATIALSAGTISPTASVWTDYNTINTYLTNLGKKITAGDLGPTGSSASKKAATAAGNIGKWIQANHCDYSDAVPLYLP</sequence>
<reference evidence="3" key="2">
    <citation type="submission" date="2023-07" db="EMBL/GenBank/DDBJ databases">
        <authorList>
            <person name="Jung D.-H."/>
        </authorList>
    </citation>
    <scope>NUCLEOTIDE SEQUENCE [LARGE SCALE GENOMIC DNA]</scope>
    <source>
        <strain evidence="3">JA-25</strain>
    </source>
</reference>
<evidence type="ECO:0000313" key="3">
    <source>
        <dbReference type="Proteomes" id="UP000606008"/>
    </source>
</evidence>
<gene>
    <name evidence="2" type="ORF">F7231_21350</name>
</gene>
<evidence type="ECO:0000256" key="1">
    <source>
        <dbReference type="SAM" id="SignalP"/>
    </source>
</evidence>
<feature type="signal peptide" evidence="1">
    <location>
        <begin position="1"/>
        <end position="23"/>
    </location>
</feature>
<dbReference type="EMBL" id="WAEL01000008">
    <property type="protein sequence ID" value="NID12731.1"/>
    <property type="molecule type" value="Genomic_DNA"/>
</dbReference>
<reference evidence="3" key="1">
    <citation type="submission" date="2019-09" db="EMBL/GenBank/DDBJ databases">
        <authorList>
            <person name="Jung D.-H."/>
        </authorList>
    </citation>
    <scope>NUCLEOTIDE SEQUENCE [LARGE SCALE GENOMIC DNA]</scope>
    <source>
        <strain evidence="3">JA-25</strain>
    </source>
</reference>
<protein>
    <submittedName>
        <fullName evidence="2">Carboxypeptidase regulatory-like domain-containing protein</fullName>
    </submittedName>
</protein>
<feature type="chain" id="PRO_5045263856" evidence="1">
    <location>
        <begin position="24"/>
        <end position="403"/>
    </location>
</feature>
<keyword evidence="3" id="KW-1185">Reference proteome</keyword>
<name>A0ABX0QJT9_9BACT</name>
<proteinExistence type="predicted"/>
<comment type="caution">
    <text evidence="2">The sequence shown here is derived from an EMBL/GenBank/DDBJ whole genome shotgun (WGS) entry which is preliminary data.</text>
</comment>
<dbReference type="RefSeq" id="WP_166693459.1">
    <property type="nucleotide sequence ID" value="NZ_WAEL01000008.1"/>
</dbReference>